<keyword evidence="6" id="KW-0449">Lipoprotein</keyword>
<proteinExistence type="inferred from homology"/>
<reference evidence="9 10" key="1">
    <citation type="journal article" date="2015" name="Plant Cell">
        <title>Oil accumulation by the oleaginous diatom Fistulifera solaris as revealed by the genome and transcriptome.</title>
        <authorList>
            <person name="Tanaka T."/>
            <person name="Maeda Y."/>
            <person name="Veluchamy A."/>
            <person name="Tanaka M."/>
            <person name="Abida H."/>
            <person name="Marechal E."/>
            <person name="Bowler C."/>
            <person name="Muto M."/>
            <person name="Sunaga Y."/>
            <person name="Tanaka M."/>
            <person name="Yoshino T."/>
            <person name="Taniguchi T."/>
            <person name="Fukuda Y."/>
            <person name="Nemoto M."/>
            <person name="Matsumoto M."/>
            <person name="Wong P.S."/>
            <person name="Aburatani S."/>
            <person name="Fujibuchi W."/>
        </authorList>
    </citation>
    <scope>NUCLEOTIDE SEQUENCE [LARGE SCALE GENOMIC DNA]</scope>
    <source>
        <strain evidence="9 10">JPCC DA0580</strain>
    </source>
</reference>
<dbReference type="Gene3D" id="1.25.10.10">
    <property type="entry name" value="Leucine-rich Repeat Variant"/>
    <property type="match status" value="2"/>
</dbReference>
<evidence type="ECO:0000256" key="2">
    <source>
        <dbReference type="ARBA" id="ARBA00005462"/>
    </source>
</evidence>
<keyword evidence="4" id="KW-0677">Repeat</keyword>
<evidence type="ECO:0000256" key="5">
    <source>
        <dbReference type="ARBA" id="ARBA00023136"/>
    </source>
</evidence>
<dbReference type="GO" id="GO:0071562">
    <property type="term" value="P:nucleus-vacuole junction assembly"/>
    <property type="evidence" value="ECO:0007669"/>
    <property type="project" value="InterPro"/>
</dbReference>
<dbReference type="InParanoid" id="A0A1Z5JDH2"/>
<name>A0A1Z5JDH2_FISSO</name>
<evidence type="ECO:0000313" key="10">
    <source>
        <dbReference type="Proteomes" id="UP000198406"/>
    </source>
</evidence>
<dbReference type="InterPro" id="IPR045156">
    <property type="entry name" value="Vac8"/>
</dbReference>
<comment type="similarity">
    <text evidence="2">Belongs to the beta-catenin family.</text>
</comment>
<evidence type="ECO:0000256" key="4">
    <source>
        <dbReference type="ARBA" id="ARBA00022737"/>
    </source>
</evidence>
<dbReference type="GO" id="GO:0005774">
    <property type="term" value="C:vacuolar membrane"/>
    <property type="evidence" value="ECO:0007669"/>
    <property type="project" value="UniProtKB-SubCell"/>
</dbReference>
<evidence type="ECO:0000256" key="7">
    <source>
        <dbReference type="ARBA" id="ARBA00026209"/>
    </source>
</evidence>
<organism evidence="9 10">
    <name type="scientific">Fistulifera solaris</name>
    <name type="common">Oleaginous diatom</name>
    <dbReference type="NCBI Taxonomy" id="1519565"/>
    <lineage>
        <taxon>Eukaryota</taxon>
        <taxon>Sar</taxon>
        <taxon>Stramenopiles</taxon>
        <taxon>Ochrophyta</taxon>
        <taxon>Bacillariophyta</taxon>
        <taxon>Bacillariophyceae</taxon>
        <taxon>Bacillariophycidae</taxon>
        <taxon>Naviculales</taxon>
        <taxon>Naviculaceae</taxon>
        <taxon>Fistulifera</taxon>
    </lineage>
</organism>
<keyword evidence="10" id="KW-1185">Reference proteome</keyword>
<evidence type="ECO:0000256" key="6">
    <source>
        <dbReference type="ARBA" id="ARBA00023288"/>
    </source>
</evidence>
<evidence type="ECO:0000313" key="9">
    <source>
        <dbReference type="EMBL" id="GAX12054.1"/>
    </source>
</evidence>
<sequence>MKNQDENRRRNKIENTNSQVLIARRLVTDLHGALSGHDRLIALYHLTQGVSGKCGDASVMAFYLLEERLLPALVLHLHAVVQRSQSKSDETAQILHLMDILLKLCPRHLQEQVSLDLNTHFFDFASAELLPQHRDCQLPHLLLMLSVLHSCSATASGSQQILQSRITLMRIISIMKNEEISDDCLLEALNIVKNISYFGENHRLYLVSLHEFLSSLSSLTSRSVSESILERVSAVLRNLAVDPECRKLLTQSAGVLRSLIKMMGTCFNHVIIKNCLKALICLAMETESVVTLLYHGNGQLMDVIKRLVRVNHNHTSIRKRAMRLLRLLAKQKSVHLVAYDNDLLDLLSNVVKEDQHDEIRQEAIEAFTNCIAVVTSSAPNYKSVLNQLVEWINQRSISPEMFACVIKDQASFPENSFVLAEQTKIIDILSQIAVNVDSPPSARYDACHSLWLLAKEKENQVKLMTSHFIVGSLVRNAADFLDGLEEMDNSTSCRERAIETIVYLAQCRSNRKTMVSHDKLLQVLIQFASTTHDYRMKDQVKEVILWLVQEA</sequence>
<dbReference type="InterPro" id="IPR000225">
    <property type="entry name" value="Armadillo"/>
</dbReference>
<protein>
    <recommendedName>
        <fullName evidence="7">Vacuolar protein 8</fullName>
    </recommendedName>
</protein>
<accession>A0A1Z5JDH2</accession>
<dbReference type="EMBL" id="BDSP01000048">
    <property type="protein sequence ID" value="GAX12054.1"/>
    <property type="molecule type" value="Genomic_DNA"/>
</dbReference>
<dbReference type="SUPFAM" id="SSF48371">
    <property type="entry name" value="ARM repeat"/>
    <property type="match status" value="2"/>
</dbReference>
<dbReference type="AlphaFoldDB" id="A0A1Z5JDH2"/>
<keyword evidence="3" id="KW-0926">Vacuole</keyword>
<dbReference type="GO" id="GO:0043495">
    <property type="term" value="F:protein-membrane adaptor activity"/>
    <property type="evidence" value="ECO:0007669"/>
    <property type="project" value="InterPro"/>
</dbReference>
<gene>
    <name evidence="9" type="ORF">FisN_8Lh157</name>
</gene>
<dbReference type="PANTHER" id="PTHR47249:SF1">
    <property type="entry name" value="VACUOLAR PROTEIN 8"/>
    <property type="match status" value="1"/>
</dbReference>
<feature type="repeat" description="ARM" evidence="8">
    <location>
        <begin position="211"/>
        <end position="254"/>
    </location>
</feature>
<dbReference type="InterPro" id="IPR016024">
    <property type="entry name" value="ARM-type_fold"/>
</dbReference>
<dbReference type="Proteomes" id="UP000198406">
    <property type="component" value="Unassembled WGS sequence"/>
</dbReference>
<evidence type="ECO:0000256" key="8">
    <source>
        <dbReference type="PROSITE-ProRule" id="PRU00259"/>
    </source>
</evidence>
<comment type="subcellular location">
    <subcellularLocation>
        <location evidence="1">Vacuole membrane</location>
        <topology evidence="1">Lipid-anchor</topology>
    </subcellularLocation>
</comment>
<evidence type="ECO:0000256" key="1">
    <source>
        <dbReference type="ARBA" id="ARBA00004592"/>
    </source>
</evidence>
<comment type="caution">
    <text evidence="9">The sequence shown here is derived from an EMBL/GenBank/DDBJ whole genome shotgun (WGS) entry which is preliminary data.</text>
</comment>
<dbReference type="PANTHER" id="PTHR47249">
    <property type="entry name" value="VACUOLAR PROTEIN 8"/>
    <property type="match status" value="1"/>
</dbReference>
<dbReference type="PROSITE" id="PS50176">
    <property type="entry name" value="ARM_REPEAT"/>
    <property type="match status" value="1"/>
</dbReference>
<keyword evidence="5" id="KW-0472">Membrane</keyword>
<dbReference type="InterPro" id="IPR011989">
    <property type="entry name" value="ARM-like"/>
</dbReference>
<evidence type="ECO:0000256" key="3">
    <source>
        <dbReference type="ARBA" id="ARBA00022554"/>
    </source>
</evidence>
<dbReference type="OrthoDB" id="44787at2759"/>